<dbReference type="RefSeq" id="WP_344174309.1">
    <property type="nucleotide sequence ID" value="NZ_BAAARY010000028.1"/>
</dbReference>
<comment type="caution">
    <text evidence="2">The sequence shown here is derived from an EMBL/GenBank/DDBJ whole genome shotgun (WGS) entry which is preliminary data.</text>
</comment>
<proteinExistence type="predicted"/>
<organism evidence="2 3">
    <name type="scientific">Pilimelia columellifera subsp. columellifera</name>
    <dbReference type="NCBI Taxonomy" id="706583"/>
    <lineage>
        <taxon>Bacteria</taxon>
        <taxon>Bacillati</taxon>
        <taxon>Actinomycetota</taxon>
        <taxon>Actinomycetes</taxon>
        <taxon>Micromonosporales</taxon>
        <taxon>Micromonosporaceae</taxon>
        <taxon>Pilimelia</taxon>
    </lineage>
</organism>
<sequence>MAVSNGPGPAGALIRATSRRSAKIAREMYDEADDTGRRVHTVAQIAAEFSVTRPTIYRHLKQAATGLS</sequence>
<keyword evidence="3" id="KW-1185">Reference proteome</keyword>
<evidence type="ECO:0000259" key="1">
    <source>
        <dbReference type="Pfam" id="PF01022"/>
    </source>
</evidence>
<reference evidence="2 3" key="1">
    <citation type="journal article" date="2019" name="Int. J. Syst. Evol. Microbiol.">
        <title>The Global Catalogue of Microorganisms (GCM) 10K type strain sequencing project: providing services to taxonomists for standard genome sequencing and annotation.</title>
        <authorList>
            <consortium name="The Broad Institute Genomics Platform"/>
            <consortium name="The Broad Institute Genome Sequencing Center for Infectious Disease"/>
            <person name="Wu L."/>
            <person name="Ma J."/>
        </authorList>
    </citation>
    <scope>NUCLEOTIDE SEQUENCE [LARGE SCALE GENOMIC DNA]</scope>
    <source>
        <strain evidence="2 3">JCM 3367</strain>
    </source>
</reference>
<dbReference type="Pfam" id="PF01022">
    <property type="entry name" value="HTH_5"/>
    <property type="match status" value="1"/>
</dbReference>
<evidence type="ECO:0000313" key="3">
    <source>
        <dbReference type="Proteomes" id="UP001499978"/>
    </source>
</evidence>
<accession>A0ABN3NSL6</accession>
<feature type="domain" description="HTH arsR-type" evidence="1">
    <location>
        <begin position="39"/>
        <end position="62"/>
    </location>
</feature>
<dbReference type="EMBL" id="BAAARY010000028">
    <property type="protein sequence ID" value="GAA2531718.1"/>
    <property type="molecule type" value="Genomic_DNA"/>
</dbReference>
<evidence type="ECO:0000313" key="2">
    <source>
        <dbReference type="EMBL" id="GAA2531718.1"/>
    </source>
</evidence>
<dbReference type="Proteomes" id="UP001499978">
    <property type="component" value="Unassembled WGS sequence"/>
</dbReference>
<dbReference type="InterPro" id="IPR001845">
    <property type="entry name" value="HTH_ArsR_DNA-bd_dom"/>
</dbReference>
<protein>
    <recommendedName>
        <fullName evidence="1">HTH arsR-type domain-containing protein</fullName>
    </recommendedName>
</protein>
<name>A0ABN3NSL6_9ACTN</name>
<gene>
    <name evidence="2" type="ORF">GCM10010201_34010</name>
</gene>